<protein>
    <submittedName>
        <fullName evidence="2">Methyltransferase domain-containing protein</fullName>
    </submittedName>
</protein>
<dbReference type="Gene3D" id="3.40.50.150">
    <property type="entry name" value="Vaccinia Virus protein VP39"/>
    <property type="match status" value="1"/>
</dbReference>
<reference evidence="2 3" key="1">
    <citation type="submission" date="2019-11" db="EMBL/GenBank/DDBJ databases">
        <title>Isolation of a new High Light Tolerant Cyanobacteria.</title>
        <authorList>
            <person name="Dobson Z."/>
            <person name="Vaughn N."/>
            <person name="Vaughn M."/>
            <person name="Fromme P."/>
            <person name="Mazor Y."/>
        </authorList>
    </citation>
    <scope>NUCLEOTIDE SEQUENCE [LARGE SCALE GENOMIC DNA]</scope>
    <source>
        <strain evidence="2 3">0216</strain>
    </source>
</reference>
<organism evidence="2 3">
    <name type="scientific">Cyanobacterium aponinum 0216</name>
    <dbReference type="NCBI Taxonomy" id="2676140"/>
    <lineage>
        <taxon>Bacteria</taxon>
        <taxon>Bacillati</taxon>
        <taxon>Cyanobacteriota</taxon>
        <taxon>Cyanophyceae</taxon>
        <taxon>Oscillatoriophycideae</taxon>
        <taxon>Chroococcales</taxon>
        <taxon>Geminocystaceae</taxon>
        <taxon>Cyanobacterium</taxon>
    </lineage>
</organism>
<evidence type="ECO:0000313" key="2">
    <source>
        <dbReference type="EMBL" id="MTF39499.1"/>
    </source>
</evidence>
<evidence type="ECO:0000259" key="1">
    <source>
        <dbReference type="Pfam" id="PF13649"/>
    </source>
</evidence>
<comment type="caution">
    <text evidence="2">The sequence shown here is derived from an EMBL/GenBank/DDBJ whole genome shotgun (WGS) entry which is preliminary data.</text>
</comment>
<dbReference type="PANTHER" id="PTHR43591">
    <property type="entry name" value="METHYLTRANSFERASE"/>
    <property type="match status" value="1"/>
</dbReference>
<dbReference type="InterPro" id="IPR041698">
    <property type="entry name" value="Methyltransf_25"/>
</dbReference>
<dbReference type="GO" id="GO:0032259">
    <property type="term" value="P:methylation"/>
    <property type="evidence" value="ECO:0007669"/>
    <property type="project" value="UniProtKB-KW"/>
</dbReference>
<dbReference type="AlphaFoldDB" id="A0A844GXD9"/>
<accession>A0A844GXD9</accession>
<sequence>MQSIFNFEQFINYELLKNIYEGWQKIKAGLSLAHKNFSTEVRQRVFPYQLPLEKVSSETWKVLQARLDQIIEEDWQDAKEGVYPINLLFDADWGKFLQAYIGIWFDYPQTWQRIKNNNFQDLPSNIDSNKYPQYYRRNFHYQSDGYLSEHSANIYDLQVDILFNGVTDAMRRRILKPLKQGLNTLNSSSNPKILDVACGTGRTLKFIRATFPHASLYGIDLSAPYLRKANELLSQLPQELPQLVEGNGEELPYQDNYFQGVTSVFLFHELPNPVRQKVINECYRVLQTGGICIFADSMQLSDSPELETMMTNFPIAFHEPFYNDYIRDDLKSRLNVAGFRNIREEVHGFSKYWIATK</sequence>
<dbReference type="EMBL" id="WMIA01000013">
    <property type="protein sequence ID" value="MTF39499.1"/>
    <property type="molecule type" value="Genomic_DNA"/>
</dbReference>
<dbReference type="GO" id="GO:0008168">
    <property type="term" value="F:methyltransferase activity"/>
    <property type="evidence" value="ECO:0007669"/>
    <property type="project" value="UniProtKB-KW"/>
</dbReference>
<gene>
    <name evidence="2" type="ORF">GGC33_11260</name>
</gene>
<dbReference type="RefSeq" id="WP_155084072.1">
    <property type="nucleotide sequence ID" value="NZ_WMIA01000013.1"/>
</dbReference>
<dbReference type="PANTHER" id="PTHR43591:SF110">
    <property type="entry name" value="RHODANESE DOMAIN-CONTAINING PROTEIN"/>
    <property type="match status" value="1"/>
</dbReference>
<dbReference type="Pfam" id="PF13649">
    <property type="entry name" value="Methyltransf_25"/>
    <property type="match status" value="1"/>
</dbReference>
<keyword evidence="2" id="KW-0808">Transferase</keyword>
<feature type="domain" description="Methyltransferase" evidence="1">
    <location>
        <begin position="193"/>
        <end position="290"/>
    </location>
</feature>
<keyword evidence="2" id="KW-0489">Methyltransferase</keyword>
<dbReference type="CDD" id="cd02440">
    <property type="entry name" value="AdoMet_MTases"/>
    <property type="match status" value="1"/>
</dbReference>
<dbReference type="Proteomes" id="UP000437131">
    <property type="component" value="Unassembled WGS sequence"/>
</dbReference>
<dbReference type="InterPro" id="IPR029063">
    <property type="entry name" value="SAM-dependent_MTases_sf"/>
</dbReference>
<dbReference type="SUPFAM" id="SSF53335">
    <property type="entry name" value="S-adenosyl-L-methionine-dependent methyltransferases"/>
    <property type="match status" value="1"/>
</dbReference>
<name>A0A844GXD9_9CHRO</name>
<evidence type="ECO:0000313" key="3">
    <source>
        <dbReference type="Proteomes" id="UP000437131"/>
    </source>
</evidence>
<proteinExistence type="predicted"/>